<feature type="transmembrane region" description="Helical" evidence="1">
    <location>
        <begin position="77"/>
        <end position="100"/>
    </location>
</feature>
<dbReference type="Proteomes" id="UP001303946">
    <property type="component" value="Chromosome"/>
</dbReference>
<dbReference type="EMBL" id="CP136336">
    <property type="protein sequence ID" value="WOB08915.1"/>
    <property type="molecule type" value="Genomic_DNA"/>
</dbReference>
<keyword evidence="1" id="KW-1133">Transmembrane helix</keyword>
<keyword evidence="1" id="KW-0812">Transmembrane</keyword>
<keyword evidence="1" id="KW-0472">Membrane</keyword>
<reference evidence="2 3" key="1">
    <citation type="submission" date="2023-10" db="EMBL/GenBank/DDBJ databases">
        <title>Bacteria for the degradation of biodegradable plastic PBAT(Polybutylene adipate terephthalate).</title>
        <authorList>
            <person name="Weon H.-Y."/>
            <person name="Yeon J."/>
        </authorList>
    </citation>
    <scope>NUCLEOTIDE SEQUENCE [LARGE SCALE GENOMIC DNA]</scope>
    <source>
        <strain evidence="2 3">SBD 7-3</strain>
    </source>
</reference>
<proteinExistence type="predicted"/>
<accession>A0ABZ0CVD7</accession>
<dbReference type="RefSeq" id="WP_316701812.1">
    <property type="nucleotide sequence ID" value="NZ_CP136336.1"/>
</dbReference>
<organism evidence="2 3">
    <name type="scientific">Piscinibacter gummiphilus</name>
    <dbReference type="NCBI Taxonomy" id="946333"/>
    <lineage>
        <taxon>Bacteria</taxon>
        <taxon>Pseudomonadati</taxon>
        <taxon>Pseudomonadota</taxon>
        <taxon>Betaproteobacteria</taxon>
        <taxon>Burkholderiales</taxon>
        <taxon>Sphaerotilaceae</taxon>
        <taxon>Piscinibacter</taxon>
    </lineage>
</organism>
<sequence>MPYLPFHSLLYRYLFYGWLFFDASRGDVFARAAALRHNRAQARWLPTYMRRWLVLGSLLFIVAYFCELVLASPRLSAFFYVPSVLTMPMNLVTAVCWFGLVTGWGD</sequence>
<gene>
    <name evidence="2" type="ORF">RXV79_02380</name>
</gene>
<protein>
    <submittedName>
        <fullName evidence="2">Uncharacterized protein</fullName>
    </submittedName>
</protein>
<evidence type="ECO:0000313" key="3">
    <source>
        <dbReference type="Proteomes" id="UP001303946"/>
    </source>
</evidence>
<evidence type="ECO:0000256" key="1">
    <source>
        <dbReference type="SAM" id="Phobius"/>
    </source>
</evidence>
<name>A0ABZ0CVD7_9BURK</name>
<keyword evidence="3" id="KW-1185">Reference proteome</keyword>
<evidence type="ECO:0000313" key="2">
    <source>
        <dbReference type="EMBL" id="WOB08915.1"/>
    </source>
</evidence>
<feature type="transmembrane region" description="Helical" evidence="1">
    <location>
        <begin position="52"/>
        <end position="70"/>
    </location>
</feature>